<dbReference type="RefSeq" id="WP_169925425.1">
    <property type="nucleotide sequence ID" value="NZ_PDJG01000001.1"/>
</dbReference>
<evidence type="ECO:0000313" key="3">
    <source>
        <dbReference type="EMBL" id="PFG34676.1"/>
    </source>
</evidence>
<feature type="chain" id="PRO_5012540972" description="Multidrug efflux pump subunit AcrA (Membrane-fusion protein)" evidence="2">
    <location>
        <begin position="26"/>
        <end position="312"/>
    </location>
</feature>
<sequence length="312" mass="30979">MTAPRRAAICTAVLLGLLTASGCSAVELPSAAQATPVESIPVQPIAVVTGSITSVVSVPVTAVVRPEYAVVSPGDGRVRLASSLTKDKEVTAGQVLGWLGETTITAPTDGILTYRLPDRTTLIHQGIPVATIRYPGFGVTGTVPVAQAFRLSADPSIAKVQLDSGPGVTDCAPQPTAPAGSSTPSTTTPSAASPSAAVTSTPAQSTVVEAPTTAAATLEVLCLLPSGTGVVDGLTGTLGLRTGEVTDVLVLPVAAVAGAVDHGDVALVVDGTVTTTPVTLGISDGVLVEITGGLALGDQVLPFGPNLRQTIS</sequence>
<comment type="caution">
    <text evidence="3">The sequence shown here is derived from an EMBL/GenBank/DDBJ whole genome shotgun (WGS) entry which is preliminary data.</text>
</comment>
<dbReference type="EMBL" id="PDJG01000001">
    <property type="protein sequence ID" value="PFG34676.1"/>
    <property type="molecule type" value="Genomic_DNA"/>
</dbReference>
<dbReference type="PROSITE" id="PS51257">
    <property type="entry name" value="PROKAR_LIPOPROTEIN"/>
    <property type="match status" value="1"/>
</dbReference>
<evidence type="ECO:0000256" key="2">
    <source>
        <dbReference type="SAM" id="SignalP"/>
    </source>
</evidence>
<evidence type="ECO:0008006" key="5">
    <source>
        <dbReference type="Google" id="ProtNLM"/>
    </source>
</evidence>
<proteinExistence type="predicted"/>
<keyword evidence="4" id="KW-1185">Reference proteome</keyword>
<evidence type="ECO:0000256" key="1">
    <source>
        <dbReference type="SAM" id="MobiDB-lite"/>
    </source>
</evidence>
<organism evidence="3 4">
    <name type="scientific">Sanguibacter antarcticus</name>
    <dbReference type="NCBI Taxonomy" id="372484"/>
    <lineage>
        <taxon>Bacteria</taxon>
        <taxon>Bacillati</taxon>
        <taxon>Actinomycetota</taxon>
        <taxon>Actinomycetes</taxon>
        <taxon>Micrococcales</taxon>
        <taxon>Sanguibacteraceae</taxon>
        <taxon>Sanguibacter</taxon>
    </lineage>
</organism>
<dbReference type="Proteomes" id="UP000225548">
    <property type="component" value="Unassembled WGS sequence"/>
</dbReference>
<feature type="compositionally biased region" description="Low complexity" evidence="1">
    <location>
        <begin position="172"/>
        <end position="204"/>
    </location>
</feature>
<dbReference type="AlphaFoldDB" id="A0A2A9E7P9"/>
<reference evidence="3 4" key="1">
    <citation type="submission" date="2017-10" db="EMBL/GenBank/DDBJ databases">
        <title>Sequencing the genomes of 1000 actinobacteria strains.</title>
        <authorList>
            <person name="Klenk H.-P."/>
        </authorList>
    </citation>
    <scope>NUCLEOTIDE SEQUENCE [LARGE SCALE GENOMIC DNA]</scope>
    <source>
        <strain evidence="3 4">DSM 18966</strain>
    </source>
</reference>
<evidence type="ECO:0000313" key="4">
    <source>
        <dbReference type="Proteomes" id="UP000225548"/>
    </source>
</evidence>
<accession>A0A2A9E7P9</accession>
<name>A0A2A9E7P9_9MICO</name>
<keyword evidence="2" id="KW-0732">Signal</keyword>
<feature type="signal peptide" evidence="2">
    <location>
        <begin position="1"/>
        <end position="25"/>
    </location>
</feature>
<dbReference type="Gene3D" id="2.40.420.20">
    <property type="match status" value="1"/>
</dbReference>
<gene>
    <name evidence="3" type="ORF">ATL42_2596</name>
</gene>
<feature type="region of interest" description="Disordered" evidence="1">
    <location>
        <begin position="164"/>
        <end position="204"/>
    </location>
</feature>
<protein>
    <recommendedName>
        <fullName evidence="5">Multidrug efflux pump subunit AcrA (Membrane-fusion protein)</fullName>
    </recommendedName>
</protein>